<proteinExistence type="inferred from homology"/>
<dbReference type="GO" id="GO:0008768">
    <property type="term" value="F:UDP-sugar diphosphatase activity"/>
    <property type="evidence" value="ECO:0007669"/>
    <property type="project" value="TreeGrafter"/>
</dbReference>
<name>A0A916TC85_9SPHN</name>
<comment type="similarity">
    <text evidence="2">Belongs to the 5'-nucleotidase family.</text>
</comment>
<protein>
    <submittedName>
        <fullName evidence="6">Multifunctional 2',3'-cyclic-nucleotide 2'-phosphodiesterase/5'-nucleotidase/3'-nucleotidase</fullName>
    </submittedName>
</protein>
<dbReference type="Gene3D" id="3.90.780.10">
    <property type="entry name" value="5'-Nucleotidase, C-terminal domain"/>
    <property type="match status" value="1"/>
</dbReference>
<evidence type="ECO:0000313" key="6">
    <source>
        <dbReference type="EMBL" id="GGB38937.1"/>
    </source>
</evidence>
<dbReference type="PRINTS" id="PR01607">
    <property type="entry name" value="APYRASEFAMLY"/>
</dbReference>
<feature type="signal peptide" evidence="2">
    <location>
        <begin position="1"/>
        <end position="20"/>
    </location>
</feature>
<evidence type="ECO:0000256" key="3">
    <source>
        <dbReference type="SAM" id="MobiDB-lite"/>
    </source>
</evidence>
<feature type="domain" description="Calcineurin-like phosphoesterase" evidence="4">
    <location>
        <begin position="39"/>
        <end position="296"/>
    </location>
</feature>
<dbReference type="SUPFAM" id="SSF55816">
    <property type="entry name" value="5'-nucleotidase (syn. UDP-sugar hydrolase), C-terminal domain"/>
    <property type="match status" value="1"/>
</dbReference>
<organism evidence="6 7">
    <name type="scientific">Sphingomonas metalli</name>
    <dbReference type="NCBI Taxonomy" id="1779358"/>
    <lineage>
        <taxon>Bacteria</taxon>
        <taxon>Pseudomonadati</taxon>
        <taxon>Pseudomonadota</taxon>
        <taxon>Alphaproteobacteria</taxon>
        <taxon>Sphingomonadales</taxon>
        <taxon>Sphingomonadaceae</taxon>
        <taxon>Sphingomonas</taxon>
    </lineage>
</organism>
<dbReference type="PANTHER" id="PTHR11575">
    <property type="entry name" value="5'-NUCLEOTIDASE-RELATED"/>
    <property type="match status" value="1"/>
</dbReference>
<dbReference type="Gene3D" id="3.60.21.10">
    <property type="match status" value="1"/>
</dbReference>
<dbReference type="InterPro" id="IPR004843">
    <property type="entry name" value="Calcineurin-like_PHP"/>
</dbReference>
<dbReference type="InterPro" id="IPR029052">
    <property type="entry name" value="Metallo-depent_PP-like"/>
</dbReference>
<dbReference type="RefSeq" id="WP_188659629.1">
    <property type="nucleotide sequence ID" value="NZ_BMIH01000004.1"/>
</dbReference>
<reference evidence="6" key="1">
    <citation type="journal article" date="2014" name="Int. J. Syst. Evol. Microbiol.">
        <title>Complete genome sequence of Corynebacterium casei LMG S-19264T (=DSM 44701T), isolated from a smear-ripened cheese.</title>
        <authorList>
            <consortium name="US DOE Joint Genome Institute (JGI-PGF)"/>
            <person name="Walter F."/>
            <person name="Albersmeier A."/>
            <person name="Kalinowski J."/>
            <person name="Ruckert C."/>
        </authorList>
    </citation>
    <scope>NUCLEOTIDE SEQUENCE</scope>
    <source>
        <strain evidence="6">CGMCC 1.15330</strain>
    </source>
</reference>
<feature type="region of interest" description="Disordered" evidence="3">
    <location>
        <begin position="349"/>
        <end position="368"/>
    </location>
</feature>
<evidence type="ECO:0000259" key="5">
    <source>
        <dbReference type="Pfam" id="PF02872"/>
    </source>
</evidence>
<dbReference type="EMBL" id="BMIH01000004">
    <property type="protein sequence ID" value="GGB38937.1"/>
    <property type="molecule type" value="Genomic_DNA"/>
</dbReference>
<dbReference type="GO" id="GO:0009166">
    <property type="term" value="P:nucleotide catabolic process"/>
    <property type="evidence" value="ECO:0007669"/>
    <property type="project" value="InterPro"/>
</dbReference>
<evidence type="ECO:0000259" key="4">
    <source>
        <dbReference type="Pfam" id="PF00149"/>
    </source>
</evidence>
<evidence type="ECO:0000313" key="7">
    <source>
        <dbReference type="Proteomes" id="UP000623067"/>
    </source>
</evidence>
<dbReference type="SUPFAM" id="SSF56300">
    <property type="entry name" value="Metallo-dependent phosphatases"/>
    <property type="match status" value="1"/>
</dbReference>
<keyword evidence="1 2" id="KW-0732">Signal</keyword>
<dbReference type="PANTHER" id="PTHR11575:SF24">
    <property type="entry name" value="5'-NUCLEOTIDASE"/>
    <property type="match status" value="1"/>
</dbReference>
<keyword evidence="2" id="KW-0378">Hydrolase</keyword>
<reference evidence="6" key="2">
    <citation type="submission" date="2020-09" db="EMBL/GenBank/DDBJ databases">
        <authorList>
            <person name="Sun Q."/>
            <person name="Zhou Y."/>
        </authorList>
    </citation>
    <scope>NUCLEOTIDE SEQUENCE</scope>
    <source>
        <strain evidence="6">CGMCC 1.15330</strain>
    </source>
</reference>
<dbReference type="InterPro" id="IPR036907">
    <property type="entry name" value="5'-Nucleotdase_C_sf"/>
</dbReference>
<feature type="domain" description="5'-Nucleotidase C-terminal" evidence="5">
    <location>
        <begin position="398"/>
        <end position="543"/>
    </location>
</feature>
<dbReference type="InterPro" id="IPR006179">
    <property type="entry name" value="5_nucleotidase/apyrase"/>
</dbReference>
<dbReference type="PROSITE" id="PS51257">
    <property type="entry name" value="PROKAR_LIPOPROTEIN"/>
    <property type="match status" value="1"/>
</dbReference>
<sequence length="585" mass="60432">MRTAAALLLAGLALAGCTTAGLRPAGPMADGDAAPVEVHILAFNDFHGNLAKPELSMPVTGPDGRTVQAPAGGAAWLAATIAALRAQAPHSVTVAAGDMTGASPLVSSIFLDEPTIAVMNRIGVDLNAAGNHEFDRGTAELLRLQRGGCDRVAVSTRTAEPCRLEPFGGAGFTYLSANTVGPDGRTLLPATAMRTVEDHGRTIRIGFIGLTTHSTQTLVSPAGIRGVRFGDEAEAANEEVGRLKAAGADAIVVLIHEGGRQEGGPNDCRALSGAIRPILDRLDTRVDLVVSGHTHRSYICDYAQYAPDRPFLLTSAEKFGTLVTDAVLTIDPATHRVVAKRARNVVVQNDGYAGPDGPVAPTDRAPRPAPDPGVAAIVARYTAAAAPLANAPAGRLSAPLAKATDQMTESPLGNLIADAQLAATRPAGAVAALMNPGGIRTGLIPGPGGQLSYGDIYATQPFGNMLTVRDYSGAELRAALEQQFERKILLAVAGIRYAYDANRPAGARVSDIRIGGRPLAEAAHYRVAVSNFLSLGGDGFSTLTAGHDVAEGPVDVDALRAYLSAGATVVPPALGRVTDRTVRAR</sequence>
<dbReference type="Proteomes" id="UP000623067">
    <property type="component" value="Unassembled WGS sequence"/>
</dbReference>
<feature type="chain" id="PRO_5038156014" evidence="2">
    <location>
        <begin position="21"/>
        <end position="585"/>
    </location>
</feature>
<dbReference type="GO" id="GO:0008253">
    <property type="term" value="F:5'-nucleotidase activity"/>
    <property type="evidence" value="ECO:0007669"/>
    <property type="project" value="TreeGrafter"/>
</dbReference>
<keyword evidence="2" id="KW-0547">Nucleotide-binding</keyword>
<dbReference type="GO" id="GO:0030288">
    <property type="term" value="C:outer membrane-bounded periplasmic space"/>
    <property type="evidence" value="ECO:0007669"/>
    <property type="project" value="TreeGrafter"/>
</dbReference>
<dbReference type="InterPro" id="IPR008334">
    <property type="entry name" value="5'-Nucleotdase_C"/>
</dbReference>
<accession>A0A916TC85</accession>
<gene>
    <name evidence="6" type="ORF">GCM10011380_30490</name>
</gene>
<dbReference type="GO" id="GO:0000166">
    <property type="term" value="F:nucleotide binding"/>
    <property type="evidence" value="ECO:0007669"/>
    <property type="project" value="UniProtKB-KW"/>
</dbReference>
<keyword evidence="7" id="KW-1185">Reference proteome</keyword>
<dbReference type="AlphaFoldDB" id="A0A916TC85"/>
<comment type="caution">
    <text evidence="6">The sequence shown here is derived from an EMBL/GenBank/DDBJ whole genome shotgun (WGS) entry which is preliminary data.</text>
</comment>
<dbReference type="Pfam" id="PF02872">
    <property type="entry name" value="5_nucleotid_C"/>
    <property type="match status" value="1"/>
</dbReference>
<evidence type="ECO:0000256" key="1">
    <source>
        <dbReference type="ARBA" id="ARBA00022729"/>
    </source>
</evidence>
<dbReference type="Pfam" id="PF00149">
    <property type="entry name" value="Metallophos"/>
    <property type="match status" value="1"/>
</dbReference>
<evidence type="ECO:0000256" key="2">
    <source>
        <dbReference type="RuleBase" id="RU362119"/>
    </source>
</evidence>